<keyword evidence="4 5" id="KW-0472">Membrane</keyword>
<dbReference type="EMBL" id="PZQS01000004">
    <property type="protein sequence ID" value="PVD31872.1"/>
    <property type="molecule type" value="Genomic_DNA"/>
</dbReference>
<evidence type="ECO:0000256" key="4">
    <source>
        <dbReference type="ARBA" id="ARBA00023136"/>
    </source>
</evidence>
<keyword evidence="2 5" id="KW-0812">Transmembrane</keyword>
<accession>A0A2T7PEN2</accession>
<dbReference type="InterPro" id="IPR004031">
    <property type="entry name" value="PMP22/EMP/MP20/Claudin"/>
</dbReference>
<dbReference type="Gene3D" id="1.20.140.150">
    <property type="match status" value="1"/>
</dbReference>
<evidence type="ECO:0000256" key="2">
    <source>
        <dbReference type="ARBA" id="ARBA00022692"/>
    </source>
</evidence>
<gene>
    <name evidence="6" type="ORF">C0Q70_07296</name>
</gene>
<feature type="transmembrane region" description="Helical" evidence="5">
    <location>
        <begin position="68"/>
        <end position="95"/>
    </location>
</feature>
<dbReference type="PANTHER" id="PTHR21284:SF12">
    <property type="entry name" value="EG:80H7.2 PROTEIN"/>
    <property type="match status" value="1"/>
</dbReference>
<reference evidence="6 7" key="1">
    <citation type="submission" date="2018-04" db="EMBL/GenBank/DDBJ databases">
        <title>The genome of golden apple snail Pomacea canaliculata provides insight into stress tolerance and invasive adaptation.</title>
        <authorList>
            <person name="Liu C."/>
            <person name="Liu B."/>
            <person name="Ren Y."/>
            <person name="Zhang Y."/>
            <person name="Wang H."/>
            <person name="Li S."/>
            <person name="Jiang F."/>
            <person name="Yin L."/>
            <person name="Zhang G."/>
            <person name="Qian W."/>
            <person name="Fan W."/>
        </authorList>
    </citation>
    <scope>NUCLEOTIDE SEQUENCE [LARGE SCALE GENOMIC DNA]</scope>
    <source>
        <strain evidence="6">SZHN2017</strain>
        <tissue evidence="6">Muscle</tissue>
    </source>
</reference>
<dbReference type="GO" id="GO:0016020">
    <property type="term" value="C:membrane"/>
    <property type="evidence" value="ECO:0007669"/>
    <property type="project" value="UniProtKB-SubCell"/>
</dbReference>
<evidence type="ECO:0000313" key="6">
    <source>
        <dbReference type="EMBL" id="PVD31872.1"/>
    </source>
</evidence>
<sequence>MLLAFASPYWVESFGEFADNRFVKAGLWEFCFDDYTFYKDHNGKRYLGCFYIFSQEIRPLWEWLSPPWFVAMQVMVSLSLLVQVLDAICLVLYIFRLFPDYLNASVLKGSSIVMLFALAIIFVVLVVFGVKKEDRNWVPRPDMNYLSWSYGLCCISGFATLFAALALYKASQQEDEKDPYNYPKNT</sequence>
<evidence type="ECO:0000256" key="3">
    <source>
        <dbReference type="ARBA" id="ARBA00022989"/>
    </source>
</evidence>
<organism evidence="6 7">
    <name type="scientific">Pomacea canaliculata</name>
    <name type="common">Golden apple snail</name>
    <dbReference type="NCBI Taxonomy" id="400727"/>
    <lineage>
        <taxon>Eukaryota</taxon>
        <taxon>Metazoa</taxon>
        <taxon>Spiralia</taxon>
        <taxon>Lophotrochozoa</taxon>
        <taxon>Mollusca</taxon>
        <taxon>Gastropoda</taxon>
        <taxon>Caenogastropoda</taxon>
        <taxon>Architaenioglossa</taxon>
        <taxon>Ampullarioidea</taxon>
        <taxon>Ampullariidae</taxon>
        <taxon>Pomacea</taxon>
    </lineage>
</organism>
<dbReference type="Proteomes" id="UP000245119">
    <property type="component" value="Linkage Group LG4"/>
</dbReference>
<dbReference type="Pfam" id="PF13903">
    <property type="entry name" value="Claudin_2"/>
    <property type="match status" value="1"/>
</dbReference>
<comment type="caution">
    <text evidence="6">The sequence shown here is derived from an EMBL/GenBank/DDBJ whole genome shotgun (WGS) entry which is preliminary data.</text>
</comment>
<proteinExistence type="predicted"/>
<keyword evidence="3 5" id="KW-1133">Transmembrane helix</keyword>
<protein>
    <recommendedName>
        <fullName evidence="8">MARVEL domain-containing protein</fullName>
    </recommendedName>
</protein>
<dbReference type="AlphaFoldDB" id="A0A2T7PEN2"/>
<feature type="transmembrane region" description="Helical" evidence="5">
    <location>
        <begin position="148"/>
        <end position="168"/>
    </location>
</feature>
<evidence type="ECO:0008006" key="8">
    <source>
        <dbReference type="Google" id="ProtNLM"/>
    </source>
</evidence>
<evidence type="ECO:0000313" key="7">
    <source>
        <dbReference type="Proteomes" id="UP000245119"/>
    </source>
</evidence>
<keyword evidence="7" id="KW-1185">Reference proteome</keyword>
<dbReference type="PANTHER" id="PTHR21284">
    <property type="entry name" value="EG:80H7.2 PROTEIN"/>
    <property type="match status" value="1"/>
</dbReference>
<name>A0A2T7PEN2_POMCA</name>
<dbReference type="OrthoDB" id="6140671at2759"/>
<comment type="subcellular location">
    <subcellularLocation>
        <location evidence="1">Membrane</location>
        <topology evidence="1">Multi-pass membrane protein</topology>
    </subcellularLocation>
</comment>
<dbReference type="STRING" id="400727.A0A2T7PEN2"/>
<feature type="transmembrane region" description="Helical" evidence="5">
    <location>
        <begin position="107"/>
        <end position="128"/>
    </location>
</feature>
<evidence type="ECO:0000256" key="5">
    <source>
        <dbReference type="SAM" id="Phobius"/>
    </source>
</evidence>
<evidence type="ECO:0000256" key="1">
    <source>
        <dbReference type="ARBA" id="ARBA00004141"/>
    </source>
</evidence>